<dbReference type="PANTHER" id="PTHR33074:SF74">
    <property type="entry name" value="DUF1618 DOMAIN-CONTAINING PROTEIN"/>
    <property type="match status" value="1"/>
</dbReference>
<evidence type="ECO:0000313" key="4">
    <source>
        <dbReference type="Proteomes" id="UP000324705"/>
    </source>
</evidence>
<organism evidence="3 4">
    <name type="scientific">Triticum turgidum subsp. durum</name>
    <name type="common">Durum wheat</name>
    <name type="synonym">Triticum durum</name>
    <dbReference type="NCBI Taxonomy" id="4567"/>
    <lineage>
        <taxon>Eukaryota</taxon>
        <taxon>Viridiplantae</taxon>
        <taxon>Streptophyta</taxon>
        <taxon>Embryophyta</taxon>
        <taxon>Tracheophyta</taxon>
        <taxon>Spermatophyta</taxon>
        <taxon>Magnoliopsida</taxon>
        <taxon>Liliopsida</taxon>
        <taxon>Poales</taxon>
        <taxon>Poaceae</taxon>
        <taxon>BOP clade</taxon>
        <taxon>Pooideae</taxon>
        <taxon>Triticodae</taxon>
        <taxon>Triticeae</taxon>
        <taxon>Triticinae</taxon>
        <taxon>Triticum</taxon>
    </lineage>
</organism>
<dbReference type="Pfam" id="PF07762">
    <property type="entry name" value="DUF1618"/>
    <property type="match status" value="1"/>
</dbReference>
<feature type="region of interest" description="Disordered" evidence="1">
    <location>
        <begin position="456"/>
        <end position="501"/>
    </location>
</feature>
<dbReference type="Proteomes" id="UP000324705">
    <property type="component" value="Chromosome 3A"/>
</dbReference>
<accession>A0A9R0RCB9</accession>
<proteinExistence type="predicted"/>
<keyword evidence="4" id="KW-1185">Reference proteome</keyword>
<feature type="domain" description="DUF1618" evidence="2">
    <location>
        <begin position="266"/>
        <end position="405"/>
    </location>
</feature>
<dbReference type="AlphaFoldDB" id="A0A9R0RCB9"/>
<reference evidence="3 4" key="1">
    <citation type="submission" date="2017-09" db="EMBL/GenBank/DDBJ databases">
        <authorList>
            <consortium name="International Durum Wheat Genome Sequencing Consortium (IDWGSC)"/>
            <person name="Milanesi L."/>
        </authorList>
    </citation>
    <scope>NUCLEOTIDE SEQUENCE [LARGE SCALE GENOMIC DNA]</scope>
    <source>
        <strain evidence="4">cv. Svevo</strain>
    </source>
</reference>
<evidence type="ECO:0000256" key="1">
    <source>
        <dbReference type="SAM" id="MobiDB-lite"/>
    </source>
</evidence>
<evidence type="ECO:0000313" key="3">
    <source>
        <dbReference type="EMBL" id="VAH57785.1"/>
    </source>
</evidence>
<evidence type="ECO:0000259" key="2">
    <source>
        <dbReference type="Pfam" id="PF07762"/>
    </source>
</evidence>
<dbReference type="InterPro" id="IPR011676">
    <property type="entry name" value="DUF1618"/>
</dbReference>
<dbReference type="EMBL" id="LT934115">
    <property type="protein sequence ID" value="VAH57785.1"/>
    <property type="molecule type" value="Genomic_DNA"/>
</dbReference>
<gene>
    <name evidence="3" type="ORF">TRITD_3Av1G033620</name>
</gene>
<dbReference type="Gramene" id="TRITD3Av1G033620.1">
    <property type="protein sequence ID" value="TRITD3Av1G033620.1"/>
    <property type="gene ID" value="TRITD3Av1G033620"/>
</dbReference>
<sequence length="501" mass="55919">MSLKGYYEASLCPPAEDDVFAAAAAAAKWDWGEALLDRAAYMVDKKNHTSARCRFRRDVLDKREVEMRVTLCLAPPPLVSYFCCHAYYADDKGEDNRLFISEPSMFAMEGDLALITLCHGEFHPSAIDNNKGYYEYLVYQAGKEELTRLPHPDPWMLPNERSHCFNSTSIAVVPCSSKFPTSVLSPSVTGPSQDDDACGAYKIAALGKDFFHDSANGPHYLCIYDSKTEAWTRKAGAIPQPLLPPSDFISDMTITIGGKSGGIVGWVDLWSGTLLSDVLADDTPFHQFRYVPLPEPRQPPNRLPLAVDIATAFRDIVLVKETGIIRFVDLQVHGQPGNPFSEIPSGWTVVTWTMEGLRRDSVTLGDMRFKPEHEVHSCDIENYDLPKSVFVSNPILSSHKDGILYLRTTVSSKTDRNSRVIAVDIKNKKLLKVGEFDMRRPNTYRRTTISSYLKPPVSKENMKRRAPVSMGSSRKKPQQQPAITNPAEGGEVYVGDVMDLQ</sequence>
<protein>
    <recommendedName>
        <fullName evidence="2">DUF1618 domain-containing protein</fullName>
    </recommendedName>
</protein>
<name>A0A9R0RCB9_TRITD</name>
<dbReference type="PANTHER" id="PTHR33074">
    <property type="entry name" value="EXPRESSED PROTEIN-RELATED"/>
    <property type="match status" value="1"/>
</dbReference>